<gene>
    <name evidence="1" type="ORF">Xant_00330</name>
</gene>
<dbReference type="Proteomes" id="UP000190018">
    <property type="component" value="Unassembled WGS sequence"/>
</dbReference>
<accession>A0ABX3LZF1</accession>
<reference evidence="1 2" key="1">
    <citation type="submission" date="2015-12" db="EMBL/GenBank/DDBJ databases">
        <authorList>
            <person name="Bansal K."/>
            <person name="Midha S."/>
            <person name="Patil P.B."/>
        </authorList>
    </citation>
    <scope>NUCLEOTIDE SEQUENCE [LARGE SCALE GENOMIC DNA]</scope>
    <source>
        <strain evidence="1 2">LMG21719</strain>
    </source>
</reference>
<dbReference type="EMBL" id="LOJT01000223">
    <property type="protein sequence ID" value="OOW63119.1"/>
    <property type="molecule type" value="Genomic_DNA"/>
</dbReference>
<evidence type="ECO:0000313" key="2">
    <source>
        <dbReference type="Proteomes" id="UP000190018"/>
    </source>
</evidence>
<comment type="caution">
    <text evidence="1">The sequence shown here is derived from an EMBL/GenBank/DDBJ whole genome shotgun (WGS) entry which is preliminary data.</text>
</comment>
<organism evidence="1 2">
    <name type="scientific">Xanthomonas cissicola</name>
    <dbReference type="NCBI Taxonomy" id="86186"/>
    <lineage>
        <taxon>Bacteria</taxon>
        <taxon>Pseudomonadati</taxon>
        <taxon>Pseudomonadota</taxon>
        <taxon>Gammaproteobacteria</taxon>
        <taxon>Lysobacterales</taxon>
        <taxon>Lysobacteraceae</taxon>
        <taxon>Xanthomonas</taxon>
    </lineage>
</organism>
<protein>
    <submittedName>
        <fullName evidence="1">Pyrroline-5-carboxylate reductase</fullName>
    </submittedName>
</protein>
<keyword evidence="2" id="KW-1185">Reference proteome</keyword>
<proteinExistence type="predicted"/>
<name>A0ABX3LZF1_9XANT</name>
<evidence type="ECO:0000313" key="1">
    <source>
        <dbReference type="EMBL" id="OOW63119.1"/>
    </source>
</evidence>
<sequence>MRLRCSTTLLVGIDVPIDPFVTGQAGATGNLFWTEILAQQDLNLGHALSVDAWTLACLRAPMLADALRVIWQILPSELVAAQFAADRAGRALQHTGDGPYRHAGFI</sequence>